<dbReference type="SUPFAM" id="SSF81296">
    <property type="entry name" value="E set domains"/>
    <property type="match status" value="1"/>
</dbReference>
<dbReference type="EMBL" id="FPAG01000001">
    <property type="protein sequence ID" value="SFS35111.1"/>
    <property type="molecule type" value="Genomic_DNA"/>
</dbReference>
<dbReference type="PANTHER" id="PTHR43002">
    <property type="entry name" value="GLYCOGEN DEBRANCHING ENZYME"/>
    <property type="match status" value="1"/>
</dbReference>
<accession>A0A1I6P4P4</accession>
<evidence type="ECO:0000256" key="2">
    <source>
        <dbReference type="ARBA" id="ARBA00022729"/>
    </source>
</evidence>
<dbReference type="SMART" id="SM00642">
    <property type="entry name" value="Aamy"/>
    <property type="match status" value="1"/>
</dbReference>
<dbReference type="AlphaFoldDB" id="A0A1I6P4P4"/>
<dbReference type="Proteomes" id="UP000183209">
    <property type="component" value="Unassembled WGS sequence"/>
</dbReference>
<dbReference type="RefSeq" id="WP_074976253.1">
    <property type="nucleotide sequence ID" value="NZ_FPAG01000001.1"/>
</dbReference>
<name>A0A1I6P4P4_9FLAO</name>
<dbReference type="NCBIfam" id="TIGR04183">
    <property type="entry name" value="Por_Secre_tail"/>
    <property type="match status" value="1"/>
</dbReference>
<gene>
    <name evidence="5" type="ORF">SAMN04487906_0113</name>
</gene>
<evidence type="ECO:0000259" key="4">
    <source>
        <dbReference type="SMART" id="SM00642"/>
    </source>
</evidence>
<comment type="similarity">
    <text evidence="1">Belongs to the glycosyl hydrolase 13 family.</text>
</comment>
<sequence length="1127" mass="126629">MRSFLLSFIFFISSLSFCQVTISPQQFSTDDSITISININATTTNCNGFNNPSKVYMHSGIGTESNPWAYNVIGNWGQDDGIGLMTANGDGTWSITITPNTYFDLTSEQAANATKMGMVFRNEDGSQEFKATDCKDFLFDVGSFQLNLITPTKDPVILNSGASISISANTSTDAFYSLLANESLINTSSTASTSYTYNYMVNENTSFTLEAVSNGETKSLTFEAFVNPGVIEESIPVGMLEGINIDPNDPTKATLVLYAPMKEFVHVIGDFNDWQVDNSYLMKKDSSKDLFWIELTGLTPQFNHLYQYLVEYEINIADPYSTIILDEYNDPFINDITYPNLPAYPTGATTEAVTLLRTGDPVYNWQSTNFQKPAKTDLMVYELHLRDFDELHSFDAVKDRLDYLQKLGINAIELMPVNEFDGNESWGYNPSFHMALDKYYGTPTAFKQFIDECHTRGMAVIIDVVYNHATGQNPYFRLWNDSNGGLEGKASAENPFFNQEATHAYAFFNDFNHQTDATRRYVERTTKYWIEEYKVDGFRWDLTKGFTQNCTNDENCTNSYNQDRVDVLKLYADFQWEIDPDFYIIFEHLGIGTSAEEEEEWANYRFDEGKGIMLWNKLNPEYNEATMGYHENGKSDFSAVSFKVKNFPGVLNMSYMESHDEERLMFKNLAYGNSGPDHNITQLSTALDRLKLAGAFFFAVPGPKMIWQFGELGYDYSIDFNGRVGNKPIRWDYFEDPERKAIYDLWSKLIKLKLNEPIFKTLDFKVDSGRDDGLKSIHLKNSSTEAGAISFVTIIGNFGVTTQNINPEFQEAGVWYEFLNENSKHIVSNTTDPIALAPGEFRIYGNNPSALFPNSNPPDEDSDGVLDTDDLCPNTTLGATVDINGCEIFTLPNTNFKIMTTSETCRDANNGKIEVTTEEVLPYSVSLIGNGLVLNESFNTSWSAEALASGSYYLCFTVDGEADYEQCFTVVITEPDDLSVQSQVNTKLKLVSLNLSGGDRYQVTVNGITQETDKEQLTVGLKEGENRISVTTGIDCQGVYEDLIYVSPSVSYYPNPVIDEVTVLLTTEDSKTHVSIHSIDGRQVYKNTQEISPDNSIKIPASQLAPGHYLIVLKGKSLNQTIKIIKQ</sequence>
<dbReference type="Pfam" id="PF00128">
    <property type="entry name" value="Alpha-amylase"/>
    <property type="match status" value="1"/>
</dbReference>
<dbReference type="CDD" id="cd11350">
    <property type="entry name" value="AmyAc_4"/>
    <property type="match status" value="1"/>
</dbReference>
<evidence type="ECO:0000313" key="6">
    <source>
        <dbReference type="Proteomes" id="UP000183209"/>
    </source>
</evidence>
<keyword evidence="2 3" id="KW-0732">Signal</keyword>
<dbReference type="SUPFAM" id="SSF51445">
    <property type="entry name" value="(Trans)glycosidases"/>
    <property type="match status" value="1"/>
</dbReference>
<dbReference type="OrthoDB" id="9761875at2"/>
<dbReference type="InterPro" id="IPR014756">
    <property type="entry name" value="Ig_E-set"/>
</dbReference>
<reference evidence="5 6" key="1">
    <citation type="submission" date="2016-10" db="EMBL/GenBank/DDBJ databases">
        <authorList>
            <person name="de Groot N.N."/>
        </authorList>
    </citation>
    <scope>NUCLEOTIDE SEQUENCE [LARGE SCALE GENOMIC DNA]</scope>
    <source>
        <strain evidence="5 6">CGMCC 1.6114</strain>
    </source>
</reference>
<protein>
    <submittedName>
        <fullName evidence="5">Por secretion system C-terminal sorting domain-containing protein</fullName>
    </submittedName>
</protein>
<evidence type="ECO:0000256" key="3">
    <source>
        <dbReference type="SAM" id="SignalP"/>
    </source>
</evidence>
<dbReference type="InterPro" id="IPR026444">
    <property type="entry name" value="Secre_tail"/>
</dbReference>
<dbReference type="GO" id="GO:0005509">
    <property type="term" value="F:calcium ion binding"/>
    <property type="evidence" value="ECO:0007669"/>
    <property type="project" value="InterPro"/>
</dbReference>
<feature type="chain" id="PRO_5010158888" evidence="3">
    <location>
        <begin position="19"/>
        <end position="1127"/>
    </location>
</feature>
<feature type="domain" description="Glycosyl hydrolase family 13 catalytic" evidence="4">
    <location>
        <begin position="382"/>
        <end position="753"/>
    </location>
</feature>
<proteinExistence type="inferred from homology"/>
<dbReference type="Gene3D" id="2.60.40.10">
    <property type="entry name" value="Immunoglobulins"/>
    <property type="match status" value="1"/>
</dbReference>
<evidence type="ECO:0000313" key="5">
    <source>
        <dbReference type="EMBL" id="SFS35111.1"/>
    </source>
</evidence>
<dbReference type="InterPro" id="IPR013783">
    <property type="entry name" value="Ig-like_fold"/>
</dbReference>
<feature type="signal peptide" evidence="3">
    <location>
        <begin position="1"/>
        <end position="18"/>
    </location>
</feature>
<dbReference type="Pfam" id="PF16328">
    <property type="entry name" value="DUF4961"/>
    <property type="match status" value="1"/>
</dbReference>
<dbReference type="SUPFAM" id="SSF103647">
    <property type="entry name" value="TSP type-3 repeat"/>
    <property type="match status" value="1"/>
</dbReference>
<organism evidence="5 6">
    <name type="scientific">Zhouia amylolytica</name>
    <dbReference type="NCBI Taxonomy" id="376730"/>
    <lineage>
        <taxon>Bacteria</taxon>
        <taxon>Pseudomonadati</taxon>
        <taxon>Bacteroidota</taxon>
        <taxon>Flavobacteriia</taxon>
        <taxon>Flavobacteriales</taxon>
        <taxon>Flavobacteriaceae</taxon>
        <taxon>Zhouia</taxon>
    </lineage>
</organism>
<dbReference type="Gene3D" id="3.20.20.80">
    <property type="entry name" value="Glycosidases"/>
    <property type="match status" value="1"/>
</dbReference>
<dbReference type="InterPro" id="IPR017853">
    <property type="entry name" value="GH"/>
</dbReference>
<dbReference type="InterPro" id="IPR006047">
    <property type="entry name" value="GH13_cat_dom"/>
</dbReference>
<evidence type="ECO:0000256" key="1">
    <source>
        <dbReference type="ARBA" id="ARBA00008061"/>
    </source>
</evidence>
<dbReference type="InterPro" id="IPR032522">
    <property type="entry name" value="DUF4961"/>
</dbReference>
<dbReference type="GO" id="GO:0005975">
    <property type="term" value="P:carbohydrate metabolic process"/>
    <property type="evidence" value="ECO:0007669"/>
    <property type="project" value="InterPro"/>
</dbReference>
<dbReference type="InterPro" id="IPR028974">
    <property type="entry name" value="TSP_type-3_rpt"/>
</dbReference>
<dbReference type="Pfam" id="PF18962">
    <property type="entry name" value="Por_Secre_tail"/>
    <property type="match status" value="1"/>
</dbReference>